<feature type="domain" description="Thioredoxin" evidence="1">
    <location>
        <begin position="311"/>
        <end position="447"/>
    </location>
</feature>
<dbReference type="InterPro" id="IPR050553">
    <property type="entry name" value="Thioredoxin_ResA/DsbE_sf"/>
</dbReference>
<accession>A0A2S7WHK2</accession>
<dbReference type="CDD" id="cd02966">
    <property type="entry name" value="TlpA_like_family"/>
    <property type="match status" value="1"/>
</dbReference>
<dbReference type="PROSITE" id="PS51352">
    <property type="entry name" value="THIOREDOXIN_2"/>
    <property type="match status" value="1"/>
</dbReference>
<protein>
    <recommendedName>
        <fullName evidence="1">Thioredoxin domain-containing protein</fullName>
    </recommendedName>
</protein>
<dbReference type="InterPro" id="IPR036249">
    <property type="entry name" value="Thioredoxin-like_sf"/>
</dbReference>
<evidence type="ECO:0000259" key="1">
    <source>
        <dbReference type="PROSITE" id="PS51352"/>
    </source>
</evidence>
<gene>
    <name evidence="2" type="ORF">BTO16_14600</name>
</gene>
<dbReference type="PROSITE" id="PS51257">
    <property type="entry name" value="PROKAR_LIPOPROTEIN"/>
    <property type="match status" value="1"/>
</dbReference>
<dbReference type="Pfam" id="PF13905">
    <property type="entry name" value="Thioredoxin_8"/>
    <property type="match status" value="1"/>
</dbReference>
<organism evidence="2 3">
    <name type="scientific">Polaribacter glomeratus</name>
    <dbReference type="NCBI Taxonomy" id="102"/>
    <lineage>
        <taxon>Bacteria</taxon>
        <taxon>Pseudomonadati</taxon>
        <taxon>Bacteroidota</taxon>
        <taxon>Flavobacteriia</taxon>
        <taxon>Flavobacteriales</taxon>
        <taxon>Flavobacteriaceae</taxon>
    </lineage>
</organism>
<name>A0A2S7WHK2_9FLAO</name>
<proteinExistence type="predicted"/>
<comment type="caution">
    <text evidence="2">The sequence shown here is derived from an EMBL/GenBank/DDBJ whole genome shotgun (WGS) entry which is preliminary data.</text>
</comment>
<dbReference type="EMBL" id="MSCM01000002">
    <property type="protein sequence ID" value="PQJ77078.1"/>
    <property type="molecule type" value="Genomic_DNA"/>
</dbReference>
<dbReference type="Gene3D" id="3.40.30.10">
    <property type="entry name" value="Glutaredoxin"/>
    <property type="match status" value="1"/>
</dbReference>
<sequence length="447" mass="53029">MKTINLVLLFFILLSCNGKNNETQKGQTIITLELKEGNYSFFEPIENTIQFSSQYEKYPKYYQDLMSNSHFDLKDSLIISTLKTNYFSYIFELFKKDYLSKEEFMRIGIDSLKYQNTPKDNKLLVGIQFKKDRQILYVDQNKNGNFKDEKPIIFKSDFRNHDSDSVDLKNIPKIDYSYWAEEEGVITRFKRKAIIYPSLNDYRFSETNDEISKKSRLLLKFKDYWEGNVVLDELEYVFIVQGTSRGNFSLYIKPSTQNFDDKNPIINQNFKYEIKDSIKLGNKVFVLEDISNDLNNLKIKEIKGKKFIYGNKIGQKLKNLTLKKEKLADILKKKKYTLIDFWGTWCKPCREQIPTLKEFFNKNKGQINLISIAYDKNLNDVIQYTTKNEMDWPQYFYNRSNGKGIIKDLRITYYPTLLLVDNEMNILYKESGTSNFKELKRIINLKK</sequence>
<dbReference type="AlphaFoldDB" id="A0A2S7WHK2"/>
<evidence type="ECO:0000313" key="2">
    <source>
        <dbReference type="EMBL" id="PQJ77078.1"/>
    </source>
</evidence>
<dbReference type="InterPro" id="IPR013766">
    <property type="entry name" value="Thioredoxin_domain"/>
</dbReference>
<dbReference type="PANTHER" id="PTHR42852">
    <property type="entry name" value="THIOL:DISULFIDE INTERCHANGE PROTEIN DSBE"/>
    <property type="match status" value="1"/>
</dbReference>
<keyword evidence="3" id="KW-1185">Reference proteome</keyword>
<dbReference type="OrthoDB" id="743079at2"/>
<dbReference type="PANTHER" id="PTHR42852:SF13">
    <property type="entry name" value="PROTEIN DIPZ"/>
    <property type="match status" value="1"/>
</dbReference>
<dbReference type="SUPFAM" id="SSF52833">
    <property type="entry name" value="Thioredoxin-like"/>
    <property type="match status" value="1"/>
</dbReference>
<dbReference type="RefSeq" id="WP_105022394.1">
    <property type="nucleotide sequence ID" value="NZ_MSCM01000002.1"/>
</dbReference>
<evidence type="ECO:0000313" key="3">
    <source>
        <dbReference type="Proteomes" id="UP000239068"/>
    </source>
</evidence>
<dbReference type="Proteomes" id="UP000239068">
    <property type="component" value="Unassembled WGS sequence"/>
</dbReference>
<reference evidence="2 3" key="1">
    <citation type="submission" date="2016-12" db="EMBL/GenBank/DDBJ databases">
        <title>Trade-off between light-utilization and light-protection in marine flavobacteria.</title>
        <authorList>
            <person name="Kumagai Y."/>
            <person name="Yoshizawa S."/>
            <person name="Kogure K."/>
            <person name="Iwasaki W."/>
        </authorList>
    </citation>
    <scope>NUCLEOTIDE SEQUENCE [LARGE SCALE GENOMIC DNA]</scope>
    <source>
        <strain evidence="2 3">ATCC 43844</strain>
    </source>
</reference>
<dbReference type="InterPro" id="IPR012336">
    <property type="entry name" value="Thioredoxin-like_fold"/>
</dbReference>